<feature type="transmembrane region" description="Helical" evidence="7">
    <location>
        <begin position="332"/>
        <end position="353"/>
    </location>
</feature>
<dbReference type="Proteomes" id="UP000800093">
    <property type="component" value="Unassembled WGS sequence"/>
</dbReference>
<keyword evidence="4 7" id="KW-1133">Transmembrane helix</keyword>
<dbReference type="Gene3D" id="1.20.1250.20">
    <property type="entry name" value="MFS general substrate transporter like domains"/>
    <property type="match status" value="1"/>
</dbReference>
<comment type="subcellular location">
    <subcellularLocation>
        <location evidence="1">Membrane</location>
        <topology evidence="1">Multi-pass membrane protein</topology>
    </subcellularLocation>
</comment>
<feature type="transmembrane region" description="Helical" evidence="7">
    <location>
        <begin position="65"/>
        <end position="91"/>
    </location>
</feature>
<keyword evidence="10" id="KW-1185">Reference proteome</keyword>
<dbReference type="InterPro" id="IPR011701">
    <property type="entry name" value="MFS"/>
</dbReference>
<feature type="transmembrane region" description="Helical" evidence="7">
    <location>
        <begin position="223"/>
        <end position="243"/>
    </location>
</feature>
<evidence type="ECO:0000256" key="2">
    <source>
        <dbReference type="ARBA" id="ARBA00007520"/>
    </source>
</evidence>
<feature type="transmembrane region" description="Helical" evidence="7">
    <location>
        <begin position="534"/>
        <end position="554"/>
    </location>
</feature>
<feature type="transmembrane region" description="Helical" evidence="7">
    <location>
        <begin position="158"/>
        <end position="179"/>
    </location>
</feature>
<dbReference type="FunFam" id="1.20.1250.20:FF:000196">
    <property type="entry name" value="MFS toxin efflux pump (AflT)"/>
    <property type="match status" value="1"/>
</dbReference>
<feature type="transmembrane region" description="Helical" evidence="7">
    <location>
        <begin position="392"/>
        <end position="414"/>
    </location>
</feature>
<dbReference type="GO" id="GO:0005886">
    <property type="term" value="C:plasma membrane"/>
    <property type="evidence" value="ECO:0007669"/>
    <property type="project" value="TreeGrafter"/>
</dbReference>
<feature type="transmembrane region" description="Helical" evidence="7">
    <location>
        <begin position="264"/>
        <end position="283"/>
    </location>
</feature>
<accession>A0A9P4JZ75</accession>
<feature type="transmembrane region" description="Helical" evidence="7">
    <location>
        <begin position="459"/>
        <end position="483"/>
    </location>
</feature>
<comment type="caution">
    <text evidence="9">The sequence shown here is derived from an EMBL/GenBank/DDBJ whole genome shotgun (WGS) entry which is preliminary data.</text>
</comment>
<proteinExistence type="inferred from homology"/>
<evidence type="ECO:0000313" key="9">
    <source>
        <dbReference type="EMBL" id="KAF2259657.1"/>
    </source>
</evidence>
<evidence type="ECO:0000313" key="10">
    <source>
        <dbReference type="Proteomes" id="UP000800093"/>
    </source>
</evidence>
<organism evidence="9 10">
    <name type="scientific">Lojkania enalia</name>
    <dbReference type="NCBI Taxonomy" id="147567"/>
    <lineage>
        <taxon>Eukaryota</taxon>
        <taxon>Fungi</taxon>
        <taxon>Dikarya</taxon>
        <taxon>Ascomycota</taxon>
        <taxon>Pezizomycotina</taxon>
        <taxon>Dothideomycetes</taxon>
        <taxon>Pleosporomycetidae</taxon>
        <taxon>Pleosporales</taxon>
        <taxon>Pleosporales incertae sedis</taxon>
        <taxon>Lojkania</taxon>
    </lineage>
</organism>
<feature type="compositionally biased region" description="Polar residues" evidence="6">
    <location>
        <begin position="1"/>
        <end position="14"/>
    </location>
</feature>
<protein>
    <submittedName>
        <fullName evidence="9">MFS multidrug transporter</fullName>
    </submittedName>
</protein>
<keyword evidence="3 7" id="KW-0812">Transmembrane</keyword>
<evidence type="ECO:0000256" key="3">
    <source>
        <dbReference type="ARBA" id="ARBA00022692"/>
    </source>
</evidence>
<evidence type="ECO:0000256" key="1">
    <source>
        <dbReference type="ARBA" id="ARBA00004141"/>
    </source>
</evidence>
<dbReference type="InterPro" id="IPR020846">
    <property type="entry name" value="MFS_dom"/>
</dbReference>
<evidence type="ECO:0000256" key="7">
    <source>
        <dbReference type="SAM" id="Phobius"/>
    </source>
</evidence>
<dbReference type="Gene3D" id="1.20.1720.10">
    <property type="entry name" value="Multidrug resistance protein D"/>
    <property type="match status" value="1"/>
</dbReference>
<dbReference type="Pfam" id="PF07690">
    <property type="entry name" value="MFS_1"/>
    <property type="match status" value="1"/>
</dbReference>
<dbReference type="AlphaFoldDB" id="A0A9P4JZ75"/>
<feature type="region of interest" description="Disordered" evidence="6">
    <location>
        <begin position="1"/>
        <end position="53"/>
    </location>
</feature>
<feature type="transmembrane region" description="Helical" evidence="7">
    <location>
        <begin position="426"/>
        <end position="447"/>
    </location>
</feature>
<dbReference type="PANTHER" id="PTHR23501:SF193">
    <property type="entry name" value="MULTIDRUG TRANSPORTER, PUTATIVE (AFU_ORTHOLOGUE AFUA_8G00940)-RELATED"/>
    <property type="match status" value="1"/>
</dbReference>
<feature type="transmembrane region" description="Helical" evidence="7">
    <location>
        <begin position="132"/>
        <end position="152"/>
    </location>
</feature>
<dbReference type="EMBL" id="ML986703">
    <property type="protein sequence ID" value="KAF2259657.1"/>
    <property type="molecule type" value="Genomic_DNA"/>
</dbReference>
<dbReference type="GO" id="GO:0022857">
    <property type="term" value="F:transmembrane transporter activity"/>
    <property type="evidence" value="ECO:0007669"/>
    <property type="project" value="InterPro"/>
</dbReference>
<feature type="transmembrane region" description="Helical" evidence="7">
    <location>
        <begin position="365"/>
        <end position="385"/>
    </location>
</feature>
<dbReference type="PROSITE" id="PS50850">
    <property type="entry name" value="MFS"/>
    <property type="match status" value="1"/>
</dbReference>
<name>A0A9P4JZ75_9PLEO</name>
<evidence type="ECO:0000256" key="5">
    <source>
        <dbReference type="ARBA" id="ARBA00023136"/>
    </source>
</evidence>
<dbReference type="PANTHER" id="PTHR23501">
    <property type="entry name" value="MAJOR FACILITATOR SUPERFAMILY"/>
    <property type="match status" value="1"/>
</dbReference>
<dbReference type="InterPro" id="IPR036259">
    <property type="entry name" value="MFS_trans_sf"/>
</dbReference>
<dbReference type="CDD" id="cd17502">
    <property type="entry name" value="MFS_Azr1_MDR_like"/>
    <property type="match status" value="1"/>
</dbReference>
<feature type="transmembrane region" description="Helical" evidence="7">
    <location>
        <begin position="191"/>
        <end position="217"/>
    </location>
</feature>
<evidence type="ECO:0000256" key="6">
    <source>
        <dbReference type="SAM" id="MobiDB-lite"/>
    </source>
</evidence>
<comment type="similarity">
    <text evidence="2">Belongs to the major facilitator superfamily. TCR/Tet family.</text>
</comment>
<sequence length="567" mass="60402">MASQESSRSQSPGATNLEKCDMSTASPEAETENSQPPGEKSIAATATPPAAPPAKEPEYVHGFKLFNILAALTLVTFLMLLDGTIVVAAAPRITDDFKSLNDIGWYGAAYQLGSAVFQPLSGKMYMKFRPQWTFLGFFFVFELGSLICGLAKSSAMLIVGRVIAGFGTSGILNGALLIISECAPMHKRPTLIGIVMGIGQLGLASGPLFGGLLTQYATWRWCFYLNLPIGGLVALQMFSVRIPMQHPRPPPLSVLRTLHTSLDLLGFAIFAPALVMLLLALQWGGTTNAWSSSPIIGLFVGAGVTFIVFLAWDYHKGDDALLPFSIARMRTVWTSCVVYGLFMGNLYTASYWVPVYFQGVKGSSPTIAGVYILPMIIAHVIAALSSGPIMNVVGYYIPVALFSCVLLSVGSGLISTFQPDTATGKWIGYQILYGAGRGLGLQMPILAVQNTVPPQQMPLAMALTIFSQSFGAAVFLSIAELIFSNSFRALLAKDVPSVDGQRVIEAGATAFRGLVSGSDLGGVLVAYADSIDRVFYMAAAMAAACFVFAFGMGWKSLKKKPAAPPKA</sequence>
<dbReference type="OrthoDB" id="10021397at2759"/>
<feature type="domain" description="Major facilitator superfamily (MFS) profile" evidence="8">
    <location>
        <begin position="68"/>
        <end position="557"/>
    </location>
</feature>
<feature type="transmembrane region" description="Helical" evidence="7">
    <location>
        <begin position="295"/>
        <end position="312"/>
    </location>
</feature>
<gene>
    <name evidence="9" type="ORF">CC78DRAFT_536911</name>
</gene>
<dbReference type="SUPFAM" id="SSF103473">
    <property type="entry name" value="MFS general substrate transporter"/>
    <property type="match status" value="1"/>
</dbReference>
<reference evidence="10" key="1">
    <citation type="journal article" date="2020" name="Stud. Mycol.">
        <title>101 Dothideomycetes genomes: A test case for predicting lifestyles and emergence of pathogens.</title>
        <authorList>
            <person name="Haridas S."/>
            <person name="Albert R."/>
            <person name="Binder M."/>
            <person name="Bloem J."/>
            <person name="LaButti K."/>
            <person name="Salamov A."/>
            <person name="Andreopoulos B."/>
            <person name="Baker S."/>
            <person name="Barry K."/>
            <person name="Bills G."/>
            <person name="Bluhm B."/>
            <person name="Cannon C."/>
            <person name="Castanera R."/>
            <person name="Culley D."/>
            <person name="Daum C."/>
            <person name="Ezra D."/>
            <person name="Gonzalez J."/>
            <person name="Henrissat B."/>
            <person name="Kuo A."/>
            <person name="Liang C."/>
            <person name="Lipzen A."/>
            <person name="Lutzoni F."/>
            <person name="Magnuson J."/>
            <person name="Mondo S."/>
            <person name="Nolan M."/>
            <person name="Ohm R."/>
            <person name="Pangilinan J."/>
            <person name="Park H.-J."/>
            <person name="Ramirez L."/>
            <person name="Alfaro M."/>
            <person name="Sun H."/>
            <person name="Tritt A."/>
            <person name="Yoshinaga Y."/>
            <person name="Zwiers L.-H."/>
            <person name="Turgeon B."/>
            <person name="Goodwin S."/>
            <person name="Spatafora J."/>
            <person name="Crous P."/>
            <person name="Grigoriev I."/>
        </authorList>
    </citation>
    <scope>NUCLEOTIDE SEQUENCE [LARGE SCALE GENOMIC DNA]</scope>
    <source>
        <strain evidence="10">CBS 304.66</strain>
    </source>
</reference>
<evidence type="ECO:0000259" key="8">
    <source>
        <dbReference type="PROSITE" id="PS50850"/>
    </source>
</evidence>
<evidence type="ECO:0000256" key="4">
    <source>
        <dbReference type="ARBA" id="ARBA00022989"/>
    </source>
</evidence>
<keyword evidence="5 7" id="KW-0472">Membrane</keyword>